<reference evidence="10" key="1">
    <citation type="submission" date="2012-12" db="EMBL/GenBank/DDBJ databases">
        <authorList>
            <person name="Hellsten U."/>
            <person name="Grimwood J."/>
            <person name="Chapman J.A."/>
            <person name="Shapiro H."/>
            <person name="Aerts A."/>
            <person name="Otillar R.P."/>
            <person name="Terry A.Y."/>
            <person name="Boore J.L."/>
            <person name="Simakov O."/>
            <person name="Marletaz F."/>
            <person name="Cho S.-J."/>
            <person name="Edsinger-Gonzales E."/>
            <person name="Havlak P."/>
            <person name="Kuo D.-H."/>
            <person name="Larsson T."/>
            <person name="Lv J."/>
            <person name="Arendt D."/>
            <person name="Savage R."/>
            <person name="Osoegawa K."/>
            <person name="de Jong P."/>
            <person name="Lindberg D.R."/>
            <person name="Seaver E.C."/>
            <person name="Weisblat D.A."/>
            <person name="Putnam N.H."/>
            <person name="Grigoriev I.V."/>
            <person name="Rokhsar D.S."/>
        </authorList>
    </citation>
    <scope>NUCLEOTIDE SEQUENCE</scope>
    <source>
        <strain evidence="10">I ESC-2004</strain>
    </source>
</reference>
<dbReference type="PANTHER" id="PTHR11960">
    <property type="entry name" value="EUKARYOTIC TRANSLATION INITIATION FACTOR 4E RELATED"/>
    <property type="match status" value="1"/>
</dbReference>
<dbReference type="OrthoDB" id="17977at2759"/>
<keyword evidence="4 6" id="KW-0694">RNA-binding</keyword>
<dbReference type="PANTHER" id="PTHR11960:SF66">
    <property type="entry name" value="EUKARYOTIC TRANSLATION INITIATION FACTOR 4E TYPE 3"/>
    <property type="match status" value="1"/>
</dbReference>
<evidence type="ECO:0000256" key="2">
    <source>
        <dbReference type="ARBA" id="ARBA00022540"/>
    </source>
</evidence>
<evidence type="ECO:0000256" key="6">
    <source>
        <dbReference type="RuleBase" id="RU004374"/>
    </source>
</evidence>
<evidence type="ECO:0000256" key="4">
    <source>
        <dbReference type="ARBA" id="ARBA00022884"/>
    </source>
</evidence>
<dbReference type="STRING" id="283909.R7V5N5"/>
<evidence type="ECO:0000256" key="5">
    <source>
        <dbReference type="ARBA" id="ARBA00022917"/>
    </source>
</evidence>
<dbReference type="EMBL" id="KB296963">
    <property type="protein sequence ID" value="ELU11095.1"/>
    <property type="molecule type" value="Genomic_DNA"/>
</dbReference>
<evidence type="ECO:0000313" key="9">
    <source>
        <dbReference type="EnsemblMetazoa" id="CapteP175323"/>
    </source>
</evidence>
<keyword evidence="5 6" id="KW-0648">Protein biosynthesis</keyword>
<gene>
    <name evidence="8" type="ORF">CAPTEDRAFT_175323</name>
</gene>
<dbReference type="Proteomes" id="UP000014760">
    <property type="component" value="Unassembled WGS sequence"/>
</dbReference>
<dbReference type="AlphaFoldDB" id="R7V5N5"/>
<dbReference type="GO" id="GO:0016281">
    <property type="term" value="C:eukaryotic translation initiation factor 4F complex"/>
    <property type="evidence" value="ECO:0007669"/>
    <property type="project" value="TreeGrafter"/>
</dbReference>
<reference evidence="9" key="3">
    <citation type="submission" date="2015-06" db="UniProtKB">
        <authorList>
            <consortium name="EnsemblMetazoa"/>
        </authorList>
    </citation>
    <scope>IDENTIFICATION</scope>
</reference>
<keyword evidence="10" id="KW-1185">Reference proteome</keyword>
<evidence type="ECO:0000256" key="7">
    <source>
        <dbReference type="SAM" id="MobiDB-lite"/>
    </source>
</evidence>
<feature type="region of interest" description="Disordered" evidence="7">
    <location>
        <begin position="1"/>
        <end position="25"/>
    </location>
</feature>
<evidence type="ECO:0000313" key="10">
    <source>
        <dbReference type="Proteomes" id="UP000014760"/>
    </source>
</evidence>
<dbReference type="Gene3D" id="3.30.760.10">
    <property type="entry name" value="RNA Cap, Translation Initiation Factor Eif4e"/>
    <property type="match status" value="1"/>
</dbReference>
<dbReference type="HOGENOM" id="CLU_043552_5_1_1"/>
<dbReference type="EMBL" id="AMQN01020287">
    <property type="status" value="NOT_ANNOTATED_CDS"/>
    <property type="molecule type" value="Genomic_DNA"/>
</dbReference>
<evidence type="ECO:0000256" key="1">
    <source>
        <dbReference type="ARBA" id="ARBA00009860"/>
    </source>
</evidence>
<dbReference type="Pfam" id="PF01652">
    <property type="entry name" value="IF4E"/>
    <property type="match status" value="1"/>
</dbReference>
<dbReference type="InterPro" id="IPR001040">
    <property type="entry name" value="TIF_eIF_4E"/>
</dbReference>
<reference evidence="8 10" key="2">
    <citation type="journal article" date="2013" name="Nature">
        <title>Insights into bilaterian evolution from three spiralian genomes.</title>
        <authorList>
            <person name="Simakov O."/>
            <person name="Marletaz F."/>
            <person name="Cho S.J."/>
            <person name="Edsinger-Gonzales E."/>
            <person name="Havlak P."/>
            <person name="Hellsten U."/>
            <person name="Kuo D.H."/>
            <person name="Larsson T."/>
            <person name="Lv J."/>
            <person name="Arendt D."/>
            <person name="Savage R."/>
            <person name="Osoegawa K."/>
            <person name="de Jong P."/>
            <person name="Grimwood J."/>
            <person name="Chapman J.A."/>
            <person name="Shapiro H."/>
            <person name="Aerts A."/>
            <person name="Otillar R.P."/>
            <person name="Terry A.Y."/>
            <person name="Boore J.L."/>
            <person name="Grigoriev I.V."/>
            <person name="Lindberg D.R."/>
            <person name="Seaver E.C."/>
            <person name="Weisblat D.A."/>
            <person name="Putnam N.H."/>
            <person name="Rokhsar D.S."/>
        </authorList>
    </citation>
    <scope>NUCLEOTIDE SEQUENCE</scope>
    <source>
        <strain evidence="8 10">I ESC-2004</strain>
    </source>
</reference>
<dbReference type="GO" id="GO:0000340">
    <property type="term" value="F:RNA 7-methylguanosine cap binding"/>
    <property type="evidence" value="ECO:0007669"/>
    <property type="project" value="TreeGrafter"/>
</dbReference>
<dbReference type="EnsemblMetazoa" id="CapteT175323">
    <property type="protein sequence ID" value="CapteP175323"/>
    <property type="gene ID" value="CapteG175323"/>
</dbReference>
<protein>
    <submittedName>
        <fullName evidence="8 9">Uncharacterized protein</fullName>
    </submittedName>
</protein>
<accession>R7V5N5</accession>
<evidence type="ECO:0000313" key="8">
    <source>
        <dbReference type="EMBL" id="ELU11095.1"/>
    </source>
</evidence>
<proteinExistence type="inferred from homology"/>
<comment type="similarity">
    <text evidence="1 6">Belongs to the eukaryotic initiation factor 4E family.</text>
</comment>
<dbReference type="InterPro" id="IPR023398">
    <property type="entry name" value="TIF_eIF4e-like"/>
</dbReference>
<dbReference type="GO" id="GO:0003743">
    <property type="term" value="F:translation initiation factor activity"/>
    <property type="evidence" value="ECO:0007669"/>
    <property type="project" value="UniProtKB-KW"/>
</dbReference>
<dbReference type="OMA" id="LPLQYHW"/>
<dbReference type="SUPFAM" id="SSF55418">
    <property type="entry name" value="eIF4e-like"/>
    <property type="match status" value="1"/>
</dbReference>
<organism evidence="8">
    <name type="scientific">Capitella teleta</name>
    <name type="common">Polychaete worm</name>
    <dbReference type="NCBI Taxonomy" id="283909"/>
    <lineage>
        <taxon>Eukaryota</taxon>
        <taxon>Metazoa</taxon>
        <taxon>Spiralia</taxon>
        <taxon>Lophotrochozoa</taxon>
        <taxon>Annelida</taxon>
        <taxon>Polychaeta</taxon>
        <taxon>Sedentaria</taxon>
        <taxon>Scolecida</taxon>
        <taxon>Capitellidae</taxon>
        <taxon>Capitella</taxon>
    </lineage>
</organism>
<keyword evidence="2 6" id="KW-0396">Initiation factor</keyword>
<dbReference type="GO" id="GO:0006417">
    <property type="term" value="P:regulation of translation"/>
    <property type="evidence" value="ECO:0007669"/>
    <property type="project" value="UniProtKB-KW"/>
</dbReference>
<sequence>MAARVASKAEGLKENGDGSSSPALTRSTISSIEKDEHSGIPLNTPWTFWLDKSVKGTSAAEYEACLRKVYTVSTVQGFWSVYNNIPNVAELNARYSYHLMRHERRPIWEDPCNSNGGNWRLKCSKRDTETVWKELLLAAIGEQFSDDMAEGDEVSGVSISVRDRDNIVQLWNVRSDLSSQSTIVDRINKLLSHVNFNAIFYKAFQTHQAFEGSKPFRG</sequence>
<name>R7V5N5_CAPTE</name>
<evidence type="ECO:0000256" key="3">
    <source>
        <dbReference type="ARBA" id="ARBA00022845"/>
    </source>
</evidence>
<dbReference type="FunFam" id="3.30.760.10:FF:000007">
    <property type="entry name" value="Eukaryotic translation initiation factor 4E family member 3"/>
    <property type="match status" value="1"/>
</dbReference>
<keyword evidence="3" id="KW-0810">Translation regulation</keyword>